<dbReference type="GO" id="GO:0004781">
    <property type="term" value="F:sulfate adenylyltransferase (ATP) activity"/>
    <property type="evidence" value="ECO:0007669"/>
    <property type="project" value="UniProtKB-EC"/>
</dbReference>
<comment type="pathway">
    <text evidence="1">Sulfur metabolism; hydrogen sulfide biosynthesis; sulfite from sulfate: step 1/3.</text>
</comment>
<gene>
    <name evidence="13" type="primary">sat</name>
    <name evidence="13" type="ORF">C7B46_06270</name>
</gene>
<evidence type="ECO:0000259" key="11">
    <source>
        <dbReference type="Pfam" id="PF01747"/>
    </source>
</evidence>
<dbReference type="GO" id="GO:0005524">
    <property type="term" value="F:ATP binding"/>
    <property type="evidence" value="ECO:0007669"/>
    <property type="project" value="UniProtKB-KW"/>
</dbReference>
<evidence type="ECO:0000256" key="3">
    <source>
        <dbReference type="ARBA" id="ARBA00022679"/>
    </source>
</evidence>
<dbReference type="InterPro" id="IPR002650">
    <property type="entry name" value="Sulphate_adenylyltransferase"/>
</dbReference>
<evidence type="ECO:0000256" key="9">
    <source>
        <dbReference type="ARBA" id="ARBA00041598"/>
    </source>
</evidence>
<dbReference type="InterPro" id="IPR025980">
    <property type="entry name" value="ATP-Sase_PUA-like_dom"/>
</dbReference>
<comment type="similarity">
    <text evidence="8">Belongs to the sulfate adenylyltransferase family.</text>
</comment>
<evidence type="ECO:0000256" key="7">
    <source>
        <dbReference type="ARBA" id="ARBA00031812"/>
    </source>
</evidence>
<feature type="domain" description="Sulphate adenylyltransferase catalytic" evidence="11">
    <location>
        <begin position="166"/>
        <end position="374"/>
    </location>
</feature>
<sequence>MRTASLEQSRIIPYPMSDAILTWLQKYPALSLDPVQWADTFCLATGVYAPLSGFQGRLAAQSVLERWHLPSGEPWPIPITLSIEPQLAHSLRKTDLARLVFRNTTVAMISVEDVFWLDPEDEASLLYGTKNLQHPGVQRLLQTSPVRVAGSVTLVKYPEFPVSPVLTPLETRTIIQQRGWRQVVGFQTRNPLHRAHEYIQKVALETHDALILHPLVGYTKSDDVPLDVRWQAYQALLDHYFPKDRTVLTGFPAPMRYAGPREAVFHALCRKNYGITHFIVGRDHAGVGNFYDPEASQKIFERFNHAELGISIIPADPAFYCHRCQQMATARSCPHDSVDHEALSGTRIRTTLGSGGQLPQVAIRPEVEAILRQYYRPT</sequence>
<organism evidence="13 14">
    <name type="scientific">Sulfobacillus benefaciens</name>
    <dbReference type="NCBI Taxonomy" id="453960"/>
    <lineage>
        <taxon>Bacteria</taxon>
        <taxon>Bacillati</taxon>
        <taxon>Bacillota</taxon>
        <taxon>Clostridia</taxon>
        <taxon>Eubacteriales</taxon>
        <taxon>Clostridiales Family XVII. Incertae Sedis</taxon>
        <taxon>Sulfobacillus</taxon>
    </lineage>
</organism>
<evidence type="ECO:0000313" key="14">
    <source>
        <dbReference type="Proteomes" id="UP000242972"/>
    </source>
</evidence>
<dbReference type="Gene3D" id="3.40.50.620">
    <property type="entry name" value="HUPs"/>
    <property type="match status" value="1"/>
</dbReference>
<name>A0A2T2XIN9_9FIRM</name>
<dbReference type="SUPFAM" id="SSF52374">
    <property type="entry name" value="Nucleotidylyl transferase"/>
    <property type="match status" value="1"/>
</dbReference>
<proteinExistence type="inferred from homology"/>
<keyword evidence="5" id="KW-0547">Nucleotide-binding</keyword>
<evidence type="ECO:0000256" key="4">
    <source>
        <dbReference type="ARBA" id="ARBA00022695"/>
    </source>
</evidence>
<dbReference type="NCBIfam" id="NF003166">
    <property type="entry name" value="PRK04149.1"/>
    <property type="match status" value="1"/>
</dbReference>
<evidence type="ECO:0000256" key="1">
    <source>
        <dbReference type="ARBA" id="ARBA00005048"/>
    </source>
</evidence>
<dbReference type="PANTHER" id="PTHR43509:SF1">
    <property type="entry name" value="SULFATE ADENYLYLTRANSFERASE"/>
    <property type="match status" value="1"/>
</dbReference>
<dbReference type="SUPFAM" id="SSF88697">
    <property type="entry name" value="PUA domain-like"/>
    <property type="match status" value="1"/>
</dbReference>
<comment type="caution">
    <text evidence="13">The sequence shown here is derived from an EMBL/GenBank/DDBJ whole genome shotgun (WGS) entry which is preliminary data.</text>
</comment>
<evidence type="ECO:0000256" key="10">
    <source>
        <dbReference type="ARBA" id="ARBA00049370"/>
    </source>
</evidence>
<feature type="domain" description="ATP-sulfurylase PUA-like" evidence="12">
    <location>
        <begin position="16"/>
        <end position="156"/>
    </location>
</feature>
<dbReference type="Gene3D" id="3.10.400.10">
    <property type="entry name" value="Sulfate adenylyltransferase"/>
    <property type="match status" value="1"/>
</dbReference>
<dbReference type="NCBIfam" id="TIGR00339">
    <property type="entry name" value="sopT"/>
    <property type="match status" value="1"/>
</dbReference>
<reference evidence="13 14" key="1">
    <citation type="journal article" date="2014" name="BMC Genomics">
        <title>Comparison of environmental and isolate Sulfobacillus genomes reveals diverse carbon, sulfur, nitrogen, and hydrogen metabolisms.</title>
        <authorList>
            <person name="Justice N.B."/>
            <person name="Norman A."/>
            <person name="Brown C.T."/>
            <person name="Singh A."/>
            <person name="Thomas B.C."/>
            <person name="Banfield J.F."/>
        </authorList>
    </citation>
    <scope>NUCLEOTIDE SEQUENCE [LARGE SCALE GENOMIC DNA]</scope>
    <source>
        <strain evidence="13">AMDSBA4</strain>
    </source>
</reference>
<dbReference type="GO" id="GO:0000103">
    <property type="term" value="P:sulfate assimilation"/>
    <property type="evidence" value="ECO:0007669"/>
    <property type="project" value="InterPro"/>
</dbReference>
<dbReference type="Pfam" id="PF01747">
    <property type="entry name" value="ATP-sulfurylase"/>
    <property type="match status" value="1"/>
</dbReference>
<keyword evidence="3 13" id="KW-0808">Transferase</keyword>
<dbReference type="Pfam" id="PF14306">
    <property type="entry name" value="PUA_2"/>
    <property type="match status" value="1"/>
</dbReference>
<dbReference type="InterPro" id="IPR024951">
    <property type="entry name" value="Sulfurylase_cat_dom"/>
</dbReference>
<dbReference type="InterPro" id="IPR014729">
    <property type="entry name" value="Rossmann-like_a/b/a_fold"/>
</dbReference>
<dbReference type="AlphaFoldDB" id="A0A2T2XIN9"/>
<keyword evidence="6" id="KW-0067">ATP-binding</keyword>
<evidence type="ECO:0000256" key="2">
    <source>
        <dbReference type="ARBA" id="ARBA00012391"/>
    </source>
</evidence>
<accession>A0A2T2XIN9</accession>
<evidence type="ECO:0000256" key="6">
    <source>
        <dbReference type="ARBA" id="ARBA00022840"/>
    </source>
</evidence>
<evidence type="ECO:0000256" key="8">
    <source>
        <dbReference type="ARBA" id="ARBA00037980"/>
    </source>
</evidence>
<dbReference type="EMBL" id="PXYW01000010">
    <property type="protein sequence ID" value="PSR34327.1"/>
    <property type="molecule type" value="Genomic_DNA"/>
</dbReference>
<evidence type="ECO:0000313" key="13">
    <source>
        <dbReference type="EMBL" id="PSR34327.1"/>
    </source>
</evidence>
<dbReference type="InterPro" id="IPR015947">
    <property type="entry name" value="PUA-like_sf"/>
</dbReference>
<dbReference type="Proteomes" id="UP000242972">
    <property type="component" value="Unassembled WGS sequence"/>
</dbReference>
<evidence type="ECO:0000259" key="12">
    <source>
        <dbReference type="Pfam" id="PF14306"/>
    </source>
</evidence>
<dbReference type="PANTHER" id="PTHR43509">
    <property type="match status" value="1"/>
</dbReference>
<protein>
    <recommendedName>
        <fullName evidence="2">sulfate adenylyltransferase</fullName>
        <ecNumber evidence="2">2.7.7.4</ecNumber>
    </recommendedName>
    <alternativeName>
        <fullName evidence="9">ATP-sulfurylase</fullName>
    </alternativeName>
    <alternativeName>
        <fullName evidence="7">Sulfate adenylate transferase</fullName>
    </alternativeName>
</protein>
<comment type="catalytic activity">
    <reaction evidence="10">
        <text>sulfate + ATP + H(+) = adenosine 5'-phosphosulfate + diphosphate</text>
        <dbReference type="Rhea" id="RHEA:18133"/>
        <dbReference type="ChEBI" id="CHEBI:15378"/>
        <dbReference type="ChEBI" id="CHEBI:16189"/>
        <dbReference type="ChEBI" id="CHEBI:30616"/>
        <dbReference type="ChEBI" id="CHEBI:33019"/>
        <dbReference type="ChEBI" id="CHEBI:58243"/>
        <dbReference type="EC" id="2.7.7.4"/>
    </reaction>
</comment>
<keyword evidence="4 13" id="KW-0548">Nucleotidyltransferase</keyword>
<dbReference type="EC" id="2.7.7.4" evidence="2"/>
<evidence type="ECO:0000256" key="5">
    <source>
        <dbReference type="ARBA" id="ARBA00022741"/>
    </source>
</evidence>